<dbReference type="InterPro" id="IPR011579">
    <property type="entry name" value="ATPase_dom"/>
</dbReference>
<feature type="domain" description="ATPase" evidence="1">
    <location>
        <begin position="3"/>
        <end position="202"/>
    </location>
</feature>
<feature type="domain" description="DUF234" evidence="2">
    <location>
        <begin position="313"/>
        <end position="414"/>
    </location>
</feature>
<evidence type="ECO:0000259" key="2">
    <source>
        <dbReference type="Pfam" id="PF03008"/>
    </source>
</evidence>
<dbReference type="PANTHER" id="PTHR34704">
    <property type="entry name" value="ATPASE"/>
    <property type="match status" value="1"/>
</dbReference>
<comment type="caution">
    <text evidence="3">The sequence shown here is derived from an EMBL/GenBank/DDBJ whole genome shotgun (WGS) entry which is preliminary data.</text>
</comment>
<evidence type="ECO:0000313" key="3">
    <source>
        <dbReference type="EMBL" id="PZM95575.1"/>
    </source>
</evidence>
<dbReference type="EMBL" id="QGUI01000464">
    <property type="protein sequence ID" value="PZM95575.1"/>
    <property type="molecule type" value="Genomic_DNA"/>
</dbReference>
<dbReference type="GO" id="GO:0005524">
    <property type="term" value="F:ATP binding"/>
    <property type="evidence" value="ECO:0007669"/>
    <property type="project" value="InterPro"/>
</dbReference>
<evidence type="ECO:0000259" key="1">
    <source>
        <dbReference type="Pfam" id="PF01637"/>
    </source>
</evidence>
<dbReference type="Pfam" id="PF01637">
    <property type="entry name" value="ATPase_2"/>
    <property type="match status" value="1"/>
</dbReference>
<dbReference type="InterPro" id="IPR027417">
    <property type="entry name" value="P-loop_NTPase"/>
</dbReference>
<dbReference type="SUPFAM" id="SSF52540">
    <property type="entry name" value="P-loop containing nucleoside triphosphate hydrolases"/>
    <property type="match status" value="1"/>
</dbReference>
<dbReference type="AlphaFoldDB" id="A0A2W4JC74"/>
<proteinExistence type="predicted"/>
<dbReference type="PANTHER" id="PTHR34704:SF1">
    <property type="entry name" value="ATPASE"/>
    <property type="match status" value="1"/>
</dbReference>
<reference evidence="3" key="1">
    <citation type="submission" date="2018-05" db="EMBL/GenBank/DDBJ databases">
        <authorList>
            <person name="Lanie J.A."/>
            <person name="Ng W.-L."/>
            <person name="Kazmierczak K.M."/>
            <person name="Andrzejewski T.M."/>
            <person name="Davidsen T.M."/>
            <person name="Wayne K.J."/>
            <person name="Tettelin H."/>
            <person name="Glass J.I."/>
            <person name="Rusch D."/>
            <person name="Podicherti R."/>
            <person name="Tsui H.-C.T."/>
            <person name="Winkler M.E."/>
        </authorList>
    </citation>
    <scope>NUCLEOTIDE SEQUENCE</scope>
    <source>
        <strain evidence="3">ZC4RG45</strain>
    </source>
</reference>
<organism evidence="3">
    <name type="scientific">Thermocrispum agreste</name>
    <dbReference type="NCBI Taxonomy" id="37925"/>
    <lineage>
        <taxon>Bacteria</taxon>
        <taxon>Bacillati</taxon>
        <taxon>Actinomycetota</taxon>
        <taxon>Actinomycetes</taxon>
        <taxon>Pseudonocardiales</taxon>
        <taxon>Pseudonocardiaceae</taxon>
        <taxon>Thermocrispum</taxon>
    </lineage>
</organism>
<accession>A0A2W4JC74</accession>
<dbReference type="InterPro" id="IPR004256">
    <property type="entry name" value="DUF234"/>
</dbReference>
<protein>
    <submittedName>
        <fullName evidence="3">ATPase</fullName>
    </submittedName>
</protein>
<sequence length="464" mass="51689">MTFVNRSRELAELDDWWQRPGAQFGIVWGRRRVGKSYLLSHWASSRRAIFHVARNRPMEQELTALSAAAAVVHTGRRDLTRRPFVDWDDALDTLAEAADREPLVLIIDEFPELLAADPQLPSALRAIWERIGDTKLRLLLCGSAVRTMEALQQERAPLYGRATLRLQVRPFSPHESALMLPGLSPTERACAWGVCGGAPFYLSLWDPNASVRENLLRLFCSEQGVLLNEGDLILSTEDFPGGGRERLPGRLLRAIAAGRTRFAELKQALGTDPTRALQATVALGLVERVEPVRSAPGGRLARYRIRDNFLAFWLGVVERHRSAIVQGLGSQIADAMVSALDDYMGDRWEEAFRMHLVRVAPELGLPEPVVEIGRFWKLRVSAGEDPCELDAVALLGRSRRVGLVGEAKWARTEDGRRITRDLTRKLALSGLPAFDDVRYAVCARERVTHADPKTIAVTAADIFG</sequence>
<name>A0A2W4JC74_9PSEU</name>
<dbReference type="Gene3D" id="3.40.50.300">
    <property type="entry name" value="P-loop containing nucleotide triphosphate hydrolases"/>
    <property type="match status" value="1"/>
</dbReference>
<gene>
    <name evidence="3" type="ORF">DIU77_12165</name>
</gene>
<dbReference type="Pfam" id="PF03008">
    <property type="entry name" value="DUF234"/>
    <property type="match status" value="1"/>
</dbReference>